<evidence type="ECO:0000313" key="2">
    <source>
        <dbReference type="Ensembl" id="ENSTRUP00000055863.2"/>
    </source>
</evidence>
<reference evidence="2" key="2">
    <citation type="submission" date="2025-08" db="UniProtKB">
        <authorList>
            <consortium name="Ensembl"/>
        </authorList>
    </citation>
    <scope>IDENTIFICATION</scope>
</reference>
<keyword evidence="3" id="KW-1185">Reference proteome</keyword>
<reference evidence="2 3" key="1">
    <citation type="journal article" date="2011" name="Genome Biol. Evol.">
        <title>Integration of the genetic map and genome assembly of fugu facilitates insights into distinct features of genome evolution in teleosts and mammals.</title>
        <authorList>
            <person name="Kai W."/>
            <person name="Kikuchi K."/>
            <person name="Tohari S."/>
            <person name="Chew A.K."/>
            <person name="Tay A."/>
            <person name="Fujiwara A."/>
            <person name="Hosoya S."/>
            <person name="Suetake H."/>
            <person name="Naruse K."/>
            <person name="Brenner S."/>
            <person name="Suzuki Y."/>
            <person name="Venkatesh B."/>
        </authorList>
    </citation>
    <scope>NUCLEOTIDE SEQUENCE [LARGE SCALE GENOMIC DNA]</scope>
</reference>
<feature type="region of interest" description="Disordered" evidence="1">
    <location>
        <begin position="1"/>
        <end position="26"/>
    </location>
</feature>
<dbReference type="GeneTree" id="ENSGT00990000204015"/>
<organism evidence="2 3">
    <name type="scientific">Takifugu rubripes</name>
    <name type="common">Japanese pufferfish</name>
    <name type="synonym">Fugu rubripes</name>
    <dbReference type="NCBI Taxonomy" id="31033"/>
    <lineage>
        <taxon>Eukaryota</taxon>
        <taxon>Metazoa</taxon>
        <taxon>Chordata</taxon>
        <taxon>Craniata</taxon>
        <taxon>Vertebrata</taxon>
        <taxon>Euteleostomi</taxon>
        <taxon>Actinopterygii</taxon>
        <taxon>Neopterygii</taxon>
        <taxon>Teleostei</taxon>
        <taxon>Neoteleostei</taxon>
        <taxon>Acanthomorphata</taxon>
        <taxon>Eupercaria</taxon>
        <taxon>Tetraodontiformes</taxon>
        <taxon>Tetradontoidea</taxon>
        <taxon>Tetraodontidae</taxon>
        <taxon>Takifugu</taxon>
    </lineage>
</organism>
<reference evidence="2" key="3">
    <citation type="submission" date="2025-09" db="UniProtKB">
        <authorList>
            <consortium name="Ensembl"/>
        </authorList>
    </citation>
    <scope>IDENTIFICATION</scope>
</reference>
<dbReference type="OMA" id="HADGHEQ"/>
<dbReference type="AlphaFoldDB" id="A0A3B5KKD1"/>
<evidence type="ECO:0000313" key="3">
    <source>
        <dbReference type="Proteomes" id="UP000005226"/>
    </source>
</evidence>
<protein>
    <submittedName>
        <fullName evidence="2">Uncharacterized protein</fullName>
    </submittedName>
</protein>
<accession>A0A3B5KKD1</accession>
<name>A0A3B5KKD1_TAKRU</name>
<dbReference type="InParanoid" id="A0A3B5KKD1"/>
<dbReference type="Proteomes" id="UP000005226">
    <property type="component" value="Chromosome 2"/>
</dbReference>
<proteinExistence type="predicted"/>
<evidence type="ECO:0000256" key="1">
    <source>
        <dbReference type="SAM" id="MobiDB-lite"/>
    </source>
</evidence>
<dbReference type="Ensembl" id="ENSTRUT00000048914.2">
    <property type="protein sequence ID" value="ENSTRUP00000055863.2"/>
    <property type="gene ID" value="ENSTRUG00000019640.2"/>
</dbReference>
<feature type="compositionally biased region" description="Basic and acidic residues" evidence="1">
    <location>
        <begin position="1"/>
        <end position="19"/>
    </location>
</feature>
<sequence>IGAERDDGNRNKEAEHHQEAQLGVFGPPHLAVGHGVHQGHIAVYADQSEDVDAAVCVHLDAQVDGFAQEEPERPVEAVPYVDSPERQTGQQQQVGGRQVAQVDLGHGAGLLVQAENHQDKDV</sequence>